<dbReference type="Gene3D" id="3.90.1530.30">
    <property type="match status" value="1"/>
</dbReference>
<dbReference type="GO" id="GO:0005694">
    <property type="term" value="C:chromosome"/>
    <property type="evidence" value="ECO:0007669"/>
    <property type="project" value="TreeGrafter"/>
</dbReference>
<dbReference type="EMBL" id="BNJK01000001">
    <property type="protein sequence ID" value="GHO93588.1"/>
    <property type="molecule type" value="Genomic_DNA"/>
</dbReference>
<name>A0A8J3IH75_9CHLR</name>
<sequence>MAKQVKKSMLDVGYLRTATSKTLASSIFTSPVNEEQQRLIHEKQPEQIDIDLLHDNPYQPRQTLDETNLQQLADTIASQGFQGVLVARPHPQTDGAYQITAGHRRRAAAKRAGMHTLPVIVHSWSDQEMATLAATENIQREDLSPLEEGKLFQLMIDEMNLTQVEVANAIKKDRGYVRNRLRLASAPPDIQAFITAKPNSMRAVIYLLDIDDPAERAPIIERLLQRTLTTEDLPGYVDEIKRQKTEQHTPPATIVEPAERTPPAAQSVAETHGIQVLKEVSPQPISQPAPPPQPEKIIETRTRPSTQMKARQTRLRAIYRQLLDYRQLLTEQEEQPTQVERTILRQIDDVMQQIMKDTE</sequence>
<dbReference type="InterPro" id="IPR004437">
    <property type="entry name" value="ParB/RepB/Spo0J"/>
</dbReference>
<dbReference type="Proteomes" id="UP000597444">
    <property type="component" value="Unassembled WGS sequence"/>
</dbReference>
<evidence type="ECO:0000313" key="4">
    <source>
        <dbReference type="EMBL" id="GHO93588.1"/>
    </source>
</evidence>
<dbReference type="InterPro" id="IPR003115">
    <property type="entry name" value="ParB_N"/>
</dbReference>
<dbReference type="NCBIfam" id="TIGR00180">
    <property type="entry name" value="parB_part"/>
    <property type="match status" value="1"/>
</dbReference>
<accession>A0A8J3IH75</accession>
<dbReference type="Pfam" id="PF17762">
    <property type="entry name" value="HTH_ParB"/>
    <property type="match status" value="1"/>
</dbReference>
<organism evidence="4 5">
    <name type="scientific">Reticulibacter mediterranei</name>
    <dbReference type="NCBI Taxonomy" id="2778369"/>
    <lineage>
        <taxon>Bacteria</taxon>
        <taxon>Bacillati</taxon>
        <taxon>Chloroflexota</taxon>
        <taxon>Ktedonobacteria</taxon>
        <taxon>Ktedonobacterales</taxon>
        <taxon>Reticulibacteraceae</taxon>
        <taxon>Reticulibacter</taxon>
    </lineage>
</organism>
<evidence type="ECO:0000256" key="1">
    <source>
        <dbReference type="ARBA" id="ARBA00006295"/>
    </source>
</evidence>
<dbReference type="SUPFAM" id="SSF109709">
    <property type="entry name" value="KorB DNA-binding domain-like"/>
    <property type="match status" value="1"/>
</dbReference>
<proteinExistence type="inferred from homology"/>
<dbReference type="SMART" id="SM00470">
    <property type="entry name" value="ParB"/>
    <property type="match status" value="1"/>
</dbReference>
<dbReference type="PANTHER" id="PTHR33375">
    <property type="entry name" value="CHROMOSOME-PARTITIONING PROTEIN PARB-RELATED"/>
    <property type="match status" value="1"/>
</dbReference>
<dbReference type="SUPFAM" id="SSF110849">
    <property type="entry name" value="ParB/Sulfiredoxin"/>
    <property type="match status" value="1"/>
</dbReference>
<comment type="similarity">
    <text evidence="1">Belongs to the ParB family.</text>
</comment>
<dbReference type="Gene3D" id="1.10.10.2830">
    <property type="match status" value="1"/>
</dbReference>
<evidence type="ECO:0000256" key="2">
    <source>
        <dbReference type="ARBA" id="ARBA00022829"/>
    </source>
</evidence>
<evidence type="ECO:0000313" key="5">
    <source>
        <dbReference type="Proteomes" id="UP000597444"/>
    </source>
</evidence>
<reference evidence="4" key="1">
    <citation type="submission" date="2020-10" db="EMBL/GenBank/DDBJ databases">
        <title>Taxonomic study of unclassified bacteria belonging to the class Ktedonobacteria.</title>
        <authorList>
            <person name="Yabe S."/>
            <person name="Wang C.M."/>
            <person name="Zheng Y."/>
            <person name="Sakai Y."/>
            <person name="Cavaletti L."/>
            <person name="Monciardini P."/>
            <person name="Donadio S."/>
        </authorList>
    </citation>
    <scope>NUCLEOTIDE SEQUENCE</scope>
    <source>
        <strain evidence="4">ID150040</strain>
    </source>
</reference>
<dbReference type="GO" id="GO:0003677">
    <property type="term" value="F:DNA binding"/>
    <property type="evidence" value="ECO:0007669"/>
    <property type="project" value="InterPro"/>
</dbReference>
<dbReference type="InterPro" id="IPR041468">
    <property type="entry name" value="HTH_ParB/Spo0J"/>
</dbReference>
<gene>
    <name evidence="4" type="ORF">KSF_036360</name>
</gene>
<evidence type="ECO:0000259" key="3">
    <source>
        <dbReference type="SMART" id="SM00470"/>
    </source>
</evidence>
<comment type="caution">
    <text evidence="4">The sequence shown here is derived from an EMBL/GenBank/DDBJ whole genome shotgun (WGS) entry which is preliminary data.</text>
</comment>
<keyword evidence="5" id="KW-1185">Reference proteome</keyword>
<dbReference type="RefSeq" id="WP_220204366.1">
    <property type="nucleotide sequence ID" value="NZ_BNJK01000001.1"/>
</dbReference>
<dbReference type="InterPro" id="IPR036086">
    <property type="entry name" value="ParB/Sulfiredoxin_sf"/>
</dbReference>
<dbReference type="InterPro" id="IPR050336">
    <property type="entry name" value="Chromosome_partition/occlusion"/>
</dbReference>
<dbReference type="Pfam" id="PF02195">
    <property type="entry name" value="ParB_N"/>
    <property type="match status" value="1"/>
</dbReference>
<dbReference type="PANTHER" id="PTHR33375:SF1">
    <property type="entry name" value="CHROMOSOME-PARTITIONING PROTEIN PARB-RELATED"/>
    <property type="match status" value="1"/>
</dbReference>
<protein>
    <recommendedName>
        <fullName evidence="3">ParB-like N-terminal domain-containing protein</fullName>
    </recommendedName>
</protein>
<keyword evidence="2" id="KW-0159">Chromosome partition</keyword>
<dbReference type="AlphaFoldDB" id="A0A8J3IH75"/>
<dbReference type="FunFam" id="1.10.10.2830:FF:000001">
    <property type="entry name" value="Chromosome partitioning protein ParB"/>
    <property type="match status" value="1"/>
</dbReference>
<feature type="domain" description="ParB-like N-terminal" evidence="3">
    <location>
        <begin position="46"/>
        <end position="138"/>
    </location>
</feature>
<dbReference type="GO" id="GO:0007059">
    <property type="term" value="P:chromosome segregation"/>
    <property type="evidence" value="ECO:0007669"/>
    <property type="project" value="UniProtKB-KW"/>
</dbReference>